<comment type="caution">
    <text evidence="2">The sequence shown here is derived from an EMBL/GenBank/DDBJ whole genome shotgun (WGS) entry which is preliminary data.</text>
</comment>
<proteinExistence type="predicted"/>
<protein>
    <recommendedName>
        <fullName evidence="4">Secreted protein</fullName>
    </recommendedName>
</protein>
<keyword evidence="1" id="KW-0732">Signal</keyword>
<keyword evidence="3" id="KW-1185">Reference proteome</keyword>
<dbReference type="OrthoDB" id="10448388at2759"/>
<gene>
    <name evidence="2" type="ORF">BCR34DRAFT_594101</name>
</gene>
<evidence type="ECO:0008006" key="4">
    <source>
        <dbReference type="Google" id="ProtNLM"/>
    </source>
</evidence>
<feature type="chain" id="PRO_5012260008" description="Secreted protein" evidence="1">
    <location>
        <begin position="18"/>
        <end position="100"/>
    </location>
</feature>
<accession>A0A1Y1YCE4</accession>
<dbReference type="AlphaFoldDB" id="A0A1Y1YCE4"/>
<dbReference type="Proteomes" id="UP000193144">
    <property type="component" value="Unassembled WGS sequence"/>
</dbReference>
<evidence type="ECO:0000256" key="1">
    <source>
        <dbReference type="SAM" id="SignalP"/>
    </source>
</evidence>
<feature type="signal peptide" evidence="1">
    <location>
        <begin position="1"/>
        <end position="17"/>
    </location>
</feature>
<dbReference type="EMBL" id="MCFA01000274">
    <property type="protein sequence ID" value="ORX95603.1"/>
    <property type="molecule type" value="Genomic_DNA"/>
</dbReference>
<sequence>MPLAYIAVLLLASFALAADTTERRNPGTTTLVECFFKEVPGFQDSAVPSILIIKKCMAQLDQKRLIYCQGVKVKEISTKEEDGDVSGYVINNRKKNDIVV</sequence>
<evidence type="ECO:0000313" key="2">
    <source>
        <dbReference type="EMBL" id="ORX95603.1"/>
    </source>
</evidence>
<reference evidence="2 3" key="1">
    <citation type="submission" date="2016-07" db="EMBL/GenBank/DDBJ databases">
        <title>Pervasive Adenine N6-methylation of Active Genes in Fungi.</title>
        <authorList>
            <consortium name="DOE Joint Genome Institute"/>
            <person name="Mondo S.J."/>
            <person name="Dannebaum R.O."/>
            <person name="Kuo R.C."/>
            <person name="Labutti K."/>
            <person name="Haridas S."/>
            <person name="Kuo A."/>
            <person name="Salamov A."/>
            <person name="Ahrendt S.R."/>
            <person name="Lipzen A."/>
            <person name="Sullivan W."/>
            <person name="Andreopoulos W.B."/>
            <person name="Clum A."/>
            <person name="Lindquist E."/>
            <person name="Daum C."/>
            <person name="Ramamoorthy G.K."/>
            <person name="Gryganskyi A."/>
            <person name="Culley D."/>
            <person name="Magnuson J.K."/>
            <person name="James T.Y."/>
            <person name="O'Malley M.A."/>
            <person name="Stajich J.E."/>
            <person name="Spatafora J.W."/>
            <person name="Visel A."/>
            <person name="Grigoriev I.V."/>
        </authorList>
    </citation>
    <scope>NUCLEOTIDE SEQUENCE [LARGE SCALE GENOMIC DNA]</scope>
    <source>
        <strain evidence="2 3">CBS 115471</strain>
    </source>
</reference>
<name>A0A1Y1YCE4_9PLEO</name>
<organism evidence="2 3">
    <name type="scientific">Clohesyomyces aquaticus</name>
    <dbReference type="NCBI Taxonomy" id="1231657"/>
    <lineage>
        <taxon>Eukaryota</taxon>
        <taxon>Fungi</taxon>
        <taxon>Dikarya</taxon>
        <taxon>Ascomycota</taxon>
        <taxon>Pezizomycotina</taxon>
        <taxon>Dothideomycetes</taxon>
        <taxon>Pleosporomycetidae</taxon>
        <taxon>Pleosporales</taxon>
        <taxon>Lindgomycetaceae</taxon>
        <taxon>Clohesyomyces</taxon>
    </lineage>
</organism>
<evidence type="ECO:0000313" key="3">
    <source>
        <dbReference type="Proteomes" id="UP000193144"/>
    </source>
</evidence>